<evidence type="ECO:0000256" key="1">
    <source>
        <dbReference type="SAM" id="MobiDB-lite"/>
    </source>
</evidence>
<accession>A0A381YT85</accession>
<protein>
    <submittedName>
        <fullName evidence="2">Uncharacterized protein</fullName>
    </submittedName>
</protein>
<proteinExistence type="predicted"/>
<sequence length="114" mass="12124">MPQPRSSSRAQRAAALNAGDAVKRGPKTSTSWLNVSHTWDRSSPSSRILATISRSTCSCCGTVAGGDTSKKTRTKDKQAVEKRRFFMSCTPFDVGGCGVICRAAGTTTQVLLVL</sequence>
<dbReference type="AlphaFoldDB" id="A0A381YT85"/>
<reference evidence="2" key="1">
    <citation type="submission" date="2018-05" db="EMBL/GenBank/DDBJ databases">
        <authorList>
            <person name="Lanie J.A."/>
            <person name="Ng W.-L."/>
            <person name="Kazmierczak K.M."/>
            <person name="Andrzejewski T.M."/>
            <person name="Davidsen T.M."/>
            <person name="Wayne K.J."/>
            <person name="Tettelin H."/>
            <person name="Glass J.I."/>
            <person name="Rusch D."/>
            <person name="Podicherti R."/>
            <person name="Tsui H.-C.T."/>
            <person name="Winkler M.E."/>
        </authorList>
    </citation>
    <scope>NUCLEOTIDE SEQUENCE</scope>
</reference>
<feature type="region of interest" description="Disordered" evidence="1">
    <location>
        <begin position="1"/>
        <end position="27"/>
    </location>
</feature>
<feature type="compositionally biased region" description="Low complexity" evidence="1">
    <location>
        <begin position="1"/>
        <end position="15"/>
    </location>
</feature>
<gene>
    <name evidence="2" type="ORF">METZ01_LOCUS132617</name>
</gene>
<name>A0A381YT85_9ZZZZ</name>
<evidence type="ECO:0000313" key="2">
    <source>
        <dbReference type="EMBL" id="SVA79763.1"/>
    </source>
</evidence>
<dbReference type="EMBL" id="UINC01018909">
    <property type="protein sequence ID" value="SVA79763.1"/>
    <property type="molecule type" value="Genomic_DNA"/>
</dbReference>
<organism evidence="2">
    <name type="scientific">marine metagenome</name>
    <dbReference type="NCBI Taxonomy" id="408172"/>
    <lineage>
        <taxon>unclassified sequences</taxon>
        <taxon>metagenomes</taxon>
        <taxon>ecological metagenomes</taxon>
    </lineage>
</organism>